<feature type="non-terminal residue" evidence="2">
    <location>
        <position position="73"/>
    </location>
</feature>
<dbReference type="AlphaFoldDB" id="A0A0G4IM10"/>
<feature type="chain" id="PRO_5005192953" description="Secreted protein" evidence="1">
    <location>
        <begin position="23"/>
        <end position="73"/>
    </location>
</feature>
<keyword evidence="3" id="KW-1185">Reference proteome</keyword>
<keyword evidence="1" id="KW-0732">Signal</keyword>
<reference evidence="2 3" key="1">
    <citation type="submission" date="2015-02" db="EMBL/GenBank/DDBJ databases">
        <authorList>
            <person name="Chooi Y.-H."/>
        </authorList>
    </citation>
    <scope>NUCLEOTIDE SEQUENCE [LARGE SCALE GENOMIC DNA]</scope>
    <source>
        <strain evidence="2">E3</strain>
    </source>
</reference>
<dbReference type="EMBL" id="CDSF01000047">
    <property type="protein sequence ID" value="CEO96184.1"/>
    <property type="molecule type" value="Genomic_DNA"/>
</dbReference>
<organism evidence="2 3">
    <name type="scientific">Plasmodiophora brassicae</name>
    <name type="common">Clubroot disease agent</name>
    <dbReference type="NCBI Taxonomy" id="37360"/>
    <lineage>
        <taxon>Eukaryota</taxon>
        <taxon>Sar</taxon>
        <taxon>Rhizaria</taxon>
        <taxon>Endomyxa</taxon>
        <taxon>Phytomyxea</taxon>
        <taxon>Plasmodiophorida</taxon>
        <taxon>Plasmodiophoridae</taxon>
        <taxon>Plasmodiophora</taxon>
    </lineage>
</organism>
<dbReference type="Proteomes" id="UP000039324">
    <property type="component" value="Unassembled WGS sequence"/>
</dbReference>
<feature type="signal peptide" evidence="1">
    <location>
        <begin position="1"/>
        <end position="22"/>
    </location>
</feature>
<evidence type="ECO:0000256" key="1">
    <source>
        <dbReference type="SAM" id="SignalP"/>
    </source>
</evidence>
<evidence type="ECO:0000313" key="3">
    <source>
        <dbReference type="Proteomes" id="UP000039324"/>
    </source>
</evidence>
<evidence type="ECO:0000313" key="2">
    <source>
        <dbReference type="EMBL" id="CEO96184.1"/>
    </source>
</evidence>
<evidence type="ECO:0008006" key="4">
    <source>
        <dbReference type="Google" id="ProtNLM"/>
    </source>
</evidence>
<name>A0A0G4IM10_PLABS</name>
<sequence length="73" mass="8111">MTKAGAIAVGRWFCLWSTTVVGICCAVAPDRNDDGLAGWRAQRATKKMVGRDRTTKVAALRSATERFRLRQRT</sequence>
<gene>
    <name evidence="2" type="ORF">PBRA_009713</name>
</gene>
<proteinExistence type="predicted"/>
<protein>
    <recommendedName>
        <fullName evidence="4">Secreted protein</fullName>
    </recommendedName>
</protein>
<accession>A0A0G4IM10</accession>